<name>A0A165DHE0_9APHY</name>
<dbReference type="OrthoDB" id="10265211at2759"/>
<keyword evidence="3" id="KW-0235">DNA replication</keyword>
<proteinExistence type="inferred from homology"/>
<dbReference type="Pfam" id="PF18137">
    <property type="entry name" value="WHD_ORC"/>
    <property type="match status" value="1"/>
</dbReference>
<evidence type="ECO:0000256" key="2">
    <source>
        <dbReference type="ARBA" id="ARBA00010977"/>
    </source>
</evidence>
<feature type="region of interest" description="Disordered" evidence="6">
    <location>
        <begin position="702"/>
        <end position="741"/>
    </location>
</feature>
<evidence type="ECO:0000313" key="10">
    <source>
        <dbReference type="Proteomes" id="UP000076871"/>
    </source>
</evidence>
<dbReference type="GeneID" id="63831547"/>
<comment type="similarity">
    <text evidence="2">Belongs to the ORC3 family.</text>
</comment>
<dbReference type="EMBL" id="KV427633">
    <property type="protein sequence ID" value="KZT04882.1"/>
    <property type="molecule type" value="Genomic_DNA"/>
</dbReference>
<dbReference type="AlphaFoldDB" id="A0A165DHE0"/>
<comment type="subcellular location">
    <subcellularLocation>
        <location evidence="1">Nucleus</location>
    </subcellularLocation>
</comment>
<protein>
    <submittedName>
        <fullName evidence="9">Uncharacterized protein</fullName>
    </submittedName>
</protein>
<organism evidence="9 10">
    <name type="scientific">Laetiporus sulphureus 93-53</name>
    <dbReference type="NCBI Taxonomy" id="1314785"/>
    <lineage>
        <taxon>Eukaryota</taxon>
        <taxon>Fungi</taxon>
        <taxon>Dikarya</taxon>
        <taxon>Basidiomycota</taxon>
        <taxon>Agaricomycotina</taxon>
        <taxon>Agaricomycetes</taxon>
        <taxon>Polyporales</taxon>
        <taxon>Laetiporus</taxon>
    </lineage>
</organism>
<feature type="compositionally biased region" description="Acidic residues" evidence="6">
    <location>
        <begin position="719"/>
        <end position="741"/>
    </location>
</feature>
<dbReference type="RefSeq" id="XP_040762622.1">
    <property type="nucleotide sequence ID" value="XM_040914520.1"/>
</dbReference>
<dbReference type="PANTHER" id="PTHR12748:SF0">
    <property type="entry name" value="ORIGIN RECOGNITION COMPLEX SUBUNIT 3"/>
    <property type="match status" value="1"/>
</dbReference>
<gene>
    <name evidence="9" type="ORF">LAESUDRAFT_813778</name>
</gene>
<dbReference type="PANTHER" id="PTHR12748">
    <property type="entry name" value="ORIGIN RECOGNITION COMPLEX SUBUNIT 3"/>
    <property type="match status" value="1"/>
</dbReference>
<feature type="domain" description="Origin recognition complex subunit 3 N-terminal" evidence="7">
    <location>
        <begin position="45"/>
        <end position="338"/>
    </location>
</feature>
<keyword evidence="5" id="KW-0539">Nucleus</keyword>
<dbReference type="GO" id="GO:0005656">
    <property type="term" value="C:nuclear pre-replicative complex"/>
    <property type="evidence" value="ECO:0007669"/>
    <property type="project" value="TreeGrafter"/>
</dbReference>
<evidence type="ECO:0000256" key="4">
    <source>
        <dbReference type="ARBA" id="ARBA00023125"/>
    </source>
</evidence>
<evidence type="ECO:0000259" key="8">
    <source>
        <dbReference type="Pfam" id="PF18137"/>
    </source>
</evidence>
<dbReference type="InParanoid" id="A0A165DHE0"/>
<evidence type="ECO:0000313" key="9">
    <source>
        <dbReference type="EMBL" id="KZT04882.1"/>
    </source>
</evidence>
<feature type="domain" description="Origin recognition complex subunit 3 winged helix C-terminal" evidence="8">
    <location>
        <begin position="592"/>
        <end position="780"/>
    </location>
</feature>
<dbReference type="GO" id="GO:0006270">
    <property type="term" value="P:DNA replication initiation"/>
    <property type="evidence" value="ECO:0007669"/>
    <property type="project" value="TreeGrafter"/>
</dbReference>
<evidence type="ECO:0000256" key="6">
    <source>
        <dbReference type="SAM" id="MobiDB-lite"/>
    </source>
</evidence>
<dbReference type="GO" id="GO:0003688">
    <property type="term" value="F:DNA replication origin binding"/>
    <property type="evidence" value="ECO:0007669"/>
    <property type="project" value="TreeGrafter"/>
</dbReference>
<evidence type="ECO:0000259" key="7">
    <source>
        <dbReference type="Pfam" id="PF07034"/>
    </source>
</evidence>
<keyword evidence="4" id="KW-0238">DNA-binding</keyword>
<accession>A0A165DHE0</accession>
<feature type="region of interest" description="Disordered" evidence="6">
    <location>
        <begin position="618"/>
        <end position="646"/>
    </location>
</feature>
<dbReference type="GO" id="GO:0031261">
    <property type="term" value="C:DNA replication preinitiation complex"/>
    <property type="evidence" value="ECO:0007669"/>
    <property type="project" value="TreeGrafter"/>
</dbReference>
<dbReference type="InterPro" id="IPR020795">
    <property type="entry name" value="ORC3"/>
</dbReference>
<dbReference type="STRING" id="1314785.A0A165DHE0"/>
<reference evidence="9 10" key="1">
    <citation type="journal article" date="2016" name="Mol. Biol. Evol.">
        <title>Comparative Genomics of Early-Diverging Mushroom-Forming Fungi Provides Insights into the Origins of Lignocellulose Decay Capabilities.</title>
        <authorList>
            <person name="Nagy L.G."/>
            <person name="Riley R."/>
            <person name="Tritt A."/>
            <person name="Adam C."/>
            <person name="Daum C."/>
            <person name="Floudas D."/>
            <person name="Sun H."/>
            <person name="Yadav J.S."/>
            <person name="Pangilinan J."/>
            <person name="Larsson K.H."/>
            <person name="Matsuura K."/>
            <person name="Barry K."/>
            <person name="Labutti K."/>
            <person name="Kuo R."/>
            <person name="Ohm R.A."/>
            <person name="Bhattacharya S.S."/>
            <person name="Shirouzu T."/>
            <person name="Yoshinaga Y."/>
            <person name="Martin F.M."/>
            <person name="Grigoriev I.V."/>
            <person name="Hibbett D.S."/>
        </authorList>
    </citation>
    <scope>NUCLEOTIDE SEQUENCE [LARGE SCALE GENOMIC DNA]</scope>
    <source>
        <strain evidence="9 10">93-53</strain>
    </source>
</reference>
<evidence type="ECO:0000256" key="5">
    <source>
        <dbReference type="ARBA" id="ARBA00023242"/>
    </source>
</evidence>
<keyword evidence="10" id="KW-1185">Reference proteome</keyword>
<dbReference type="Pfam" id="PF07034">
    <property type="entry name" value="ORC3_N"/>
    <property type="match status" value="1"/>
</dbReference>
<evidence type="ECO:0000256" key="3">
    <source>
        <dbReference type="ARBA" id="ARBA00022705"/>
    </source>
</evidence>
<dbReference type="InterPro" id="IPR045667">
    <property type="entry name" value="ORC3_N"/>
</dbReference>
<dbReference type="CDD" id="cd20704">
    <property type="entry name" value="Orc3"/>
    <property type="match status" value="2"/>
</dbReference>
<evidence type="ECO:0000256" key="1">
    <source>
        <dbReference type="ARBA" id="ARBA00004123"/>
    </source>
</evidence>
<dbReference type="GO" id="GO:0005664">
    <property type="term" value="C:nuclear origin of replication recognition complex"/>
    <property type="evidence" value="ECO:0007669"/>
    <property type="project" value="InterPro"/>
</dbReference>
<dbReference type="InterPro" id="IPR040855">
    <property type="entry name" value="ORC_WH_C"/>
</dbReference>
<feature type="compositionally biased region" description="Acidic residues" evidence="6">
    <location>
        <begin position="636"/>
        <end position="646"/>
    </location>
</feature>
<sequence>MERTLRDLDNPTKNCVYIVSENESDEEDEPFPTPYSPHSWRDLPNGHDLRMEAYQKAWTRCLTRVQSVVRALHEPVAAEVVKRVYNAYSDILPGLPFVELPVIAISAESGSFSLYTEILRRLEHDDPGAPRETASDEFGLSTYVNETVQVHLYPADCPNLMTAMKAIVTGFVDQHDGPERSMKRRPATSLATYDINLLGAWYDALGTTPHLVIVLHDFEQYDPVVMQDVFYICSLHIPRLPIVFILGLSSPPFPSYVHATYPRSTLALLRMRTISAPSGWVIVEELINKIFFDAGFQPDVMIGPGTTQFIADFASRNTASLDALLTMLQIAHMKHFAEPLTALTHSSLLGSHNTATAAERLAHPSCRPFLEALRARLAIVDPEVEEADSQVLLETVDAARESFYRNACRVRMGLHMTRIVRKVGLEAGTFSALAGKREEDADGLAFANAVLRGRASRDVRFQGLVLKKLSSNSLRILIEELCAFFQSLRDSDALVLPEHEEALVWLEGALAELPPEQEEMNDDDARMSMVDAEEITSARRDPAVVQIAEALGEWLVNYLEGCFVRLDEGPLWDIWYTGLTPFPDELINPVPRATIVSALVHPYDFARAHTDLVNATHNAPPAHDAPNVKPTYDHDASEEEYGDETEQVPALWQLPDTTILFRRYLEAGRLINAYDWYEAFAQVLDNQKRHLCLQARVQAESRASGKGKGRARAMPIANADDEDEGNDEDVEDEESGDEEQAEAWQLELQARFIRALHTLDLLGLIKHTGRKADHVMRTVWDVVDV</sequence>
<dbReference type="Proteomes" id="UP000076871">
    <property type="component" value="Unassembled WGS sequence"/>
</dbReference>